<dbReference type="AlphaFoldDB" id="A0A428QJ12"/>
<evidence type="ECO:0000313" key="1">
    <source>
        <dbReference type="EMBL" id="RSL65241.1"/>
    </source>
</evidence>
<sequence>MRQEEGPAAPTDSTSSYVMVGAAVHHQQNSWRWHRRSATPLQLLKTLVILFDGLIEISCSSHRRAC</sequence>
<proteinExistence type="predicted"/>
<accession>A0A428QJ12</accession>
<evidence type="ECO:0000313" key="2">
    <source>
        <dbReference type="Proteomes" id="UP000288168"/>
    </source>
</evidence>
<dbReference type="Proteomes" id="UP000288168">
    <property type="component" value="Unassembled WGS sequence"/>
</dbReference>
<name>A0A428QJ12_9HYPO</name>
<reference evidence="1 2" key="1">
    <citation type="submission" date="2017-06" db="EMBL/GenBank/DDBJ databases">
        <title>Comparative genomic analysis of Ambrosia Fusariam Clade fungi.</title>
        <authorList>
            <person name="Stajich J.E."/>
            <person name="Carrillo J."/>
            <person name="Kijimoto T."/>
            <person name="Eskalen A."/>
            <person name="O'Donnell K."/>
            <person name="Kasson M."/>
        </authorList>
    </citation>
    <scope>NUCLEOTIDE SEQUENCE [LARGE SCALE GENOMIC DNA]</scope>
    <source>
        <strain evidence="1 2">NRRL62584</strain>
    </source>
</reference>
<gene>
    <name evidence="1" type="ORF">CEP54_004363</name>
</gene>
<dbReference type="EMBL" id="NKCI01000030">
    <property type="protein sequence ID" value="RSL65241.1"/>
    <property type="molecule type" value="Genomic_DNA"/>
</dbReference>
<keyword evidence="2" id="KW-1185">Reference proteome</keyword>
<comment type="caution">
    <text evidence="1">The sequence shown here is derived from an EMBL/GenBank/DDBJ whole genome shotgun (WGS) entry which is preliminary data.</text>
</comment>
<protein>
    <submittedName>
        <fullName evidence="1">Uncharacterized protein</fullName>
    </submittedName>
</protein>
<organism evidence="1 2">
    <name type="scientific">Fusarium duplospermum</name>
    <dbReference type="NCBI Taxonomy" id="1325734"/>
    <lineage>
        <taxon>Eukaryota</taxon>
        <taxon>Fungi</taxon>
        <taxon>Dikarya</taxon>
        <taxon>Ascomycota</taxon>
        <taxon>Pezizomycotina</taxon>
        <taxon>Sordariomycetes</taxon>
        <taxon>Hypocreomycetidae</taxon>
        <taxon>Hypocreales</taxon>
        <taxon>Nectriaceae</taxon>
        <taxon>Fusarium</taxon>
        <taxon>Fusarium solani species complex</taxon>
    </lineage>
</organism>